<evidence type="ECO:0000256" key="4">
    <source>
        <dbReference type="SAM" id="MobiDB-lite"/>
    </source>
</evidence>
<proteinExistence type="inferred from homology"/>
<organism evidence="7 8">
    <name type="scientific">Conexibacter stalactiti</name>
    <dbReference type="NCBI Taxonomy" id="1940611"/>
    <lineage>
        <taxon>Bacteria</taxon>
        <taxon>Bacillati</taxon>
        <taxon>Actinomycetota</taxon>
        <taxon>Thermoleophilia</taxon>
        <taxon>Solirubrobacterales</taxon>
        <taxon>Conexibacteraceae</taxon>
        <taxon>Conexibacter</taxon>
    </lineage>
</organism>
<evidence type="ECO:0000313" key="8">
    <source>
        <dbReference type="Proteomes" id="UP001284601"/>
    </source>
</evidence>
<dbReference type="SUPFAM" id="SSF53822">
    <property type="entry name" value="Periplasmic binding protein-like I"/>
    <property type="match status" value="1"/>
</dbReference>
<evidence type="ECO:0000259" key="6">
    <source>
        <dbReference type="Pfam" id="PF13407"/>
    </source>
</evidence>
<evidence type="ECO:0000313" key="7">
    <source>
        <dbReference type="EMBL" id="MDW5596937.1"/>
    </source>
</evidence>
<sequence>MNSLKRRALPVAVLACLTALTFAACGSSDSDSDSSSSASTSAAGGDGASGGEKIKMVISNNFLGNDFRPQMLKLAELTARLPPFADTVELEVVNAENTTQAQVASLNNIIQGRPDVLLVDAGSPTALNPALKRACAAGIRVVSFDQVVTEPCAWKVAQSHADGQLVVGQWMDQVLGGKGKILVDRGLPGAPVSREIEDSFMEGLELGGGDVEVAGSFDGKYAPGPEQQGISQLLVGNRDATGVMTQGYCNPAFKAFRQAGISTVPATTCYGYNGELVGCLKERAQCAVLAGPPTVVQIAMKLGLDAAQGRETPPTSEQVPVPVTLFVTNADEFRPAENPGNIAIEQIELGTNAYEELPPGLALPFTLDEYDITAEQAAG</sequence>
<dbReference type="RefSeq" id="WP_318599373.1">
    <property type="nucleotide sequence ID" value="NZ_JAWSTH010000069.1"/>
</dbReference>
<dbReference type="PROSITE" id="PS51257">
    <property type="entry name" value="PROKAR_LIPOPROTEIN"/>
    <property type="match status" value="1"/>
</dbReference>
<accession>A0ABU4HUC6</accession>
<dbReference type="Pfam" id="PF13407">
    <property type="entry name" value="Peripla_BP_4"/>
    <property type="match status" value="1"/>
</dbReference>
<dbReference type="PANTHER" id="PTHR46847:SF1">
    <property type="entry name" value="D-ALLOSE-BINDING PERIPLASMIC PROTEIN-RELATED"/>
    <property type="match status" value="1"/>
</dbReference>
<feature type="chain" id="PRO_5045764626" evidence="5">
    <location>
        <begin position="24"/>
        <end position="379"/>
    </location>
</feature>
<dbReference type="EMBL" id="JAWSTH010000069">
    <property type="protein sequence ID" value="MDW5596937.1"/>
    <property type="molecule type" value="Genomic_DNA"/>
</dbReference>
<keyword evidence="8" id="KW-1185">Reference proteome</keyword>
<name>A0ABU4HUC6_9ACTN</name>
<reference evidence="8" key="1">
    <citation type="submission" date="2023-07" db="EMBL/GenBank/DDBJ databases">
        <title>Conexibacter stalactiti sp. nov., isolated from stalactites in a lava cave and emended description of the genus Conexibacter.</title>
        <authorList>
            <person name="Lee S.D."/>
        </authorList>
    </citation>
    <scope>NUCLEOTIDE SEQUENCE [LARGE SCALE GENOMIC DNA]</scope>
    <source>
        <strain evidence="8">KCTC 39840</strain>
    </source>
</reference>
<feature type="compositionally biased region" description="Low complexity" evidence="4">
    <location>
        <begin position="26"/>
        <end position="43"/>
    </location>
</feature>
<comment type="caution">
    <text evidence="7">The sequence shown here is derived from an EMBL/GenBank/DDBJ whole genome shotgun (WGS) entry which is preliminary data.</text>
</comment>
<dbReference type="Proteomes" id="UP001284601">
    <property type="component" value="Unassembled WGS sequence"/>
</dbReference>
<evidence type="ECO:0000256" key="1">
    <source>
        <dbReference type="ARBA" id="ARBA00004196"/>
    </source>
</evidence>
<comment type="similarity">
    <text evidence="2">Belongs to the bacterial solute-binding protein 2 family.</text>
</comment>
<feature type="domain" description="Periplasmic binding protein" evidence="6">
    <location>
        <begin position="57"/>
        <end position="311"/>
    </location>
</feature>
<feature type="signal peptide" evidence="5">
    <location>
        <begin position="1"/>
        <end position="23"/>
    </location>
</feature>
<dbReference type="Gene3D" id="3.40.50.2300">
    <property type="match status" value="2"/>
</dbReference>
<gene>
    <name evidence="7" type="ORF">R7226_21495</name>
</gene>
<keyword evidence="3 5" id="KW-0732">Signal</keyword>
<evidence type="ECO:0000256" key="2">
    <source>
        <dbReference type="ARBA" id="ARBA00007639"/>
    </source>
</evidence>
<protein>
    <submittedName>
        <fullName evidence="7">Substrate-binding domain-containing protein</fullName>
    </submittedName>
</protein>
<feature type="region of interest" description="Disordered" evidence="4">
    <location>
        <begin position="26"/>
        <end position="48"/>
    </location>
</feature>
<evidence type="ECO:0000256" key="3">
    <source>
        <dbReference type="ARBA" id="ARBA00022729"/>
    </source>
</evidence>
<dbReference type="InterPro" id="IPR025997">
    <property type="entry name" value="SBP_2_dom"/>
</dbReference>
<evidence type="ECO:0000256" key="5">
    <source>
        <dbReference type="SAM" id="SignalP"/>
    </source>
</evidence>
<reference evidence="7 8" key="2">
    <citation type="submission" date="2023-10" db="EMBL/GenBank/DDBJ databases">
        <authorList>
            <person name="Han X.F."/>
        </authorList>
    </citation>
    <scope>NUCLEOTIDE SEQUENCE [LARGE SCALE GENOMIC DNA]</scope>
    <source>
        <strain evidence="7 8">KCTC 39840</strain>
    </source>
</reference>
<dbReference type="InterPro" id="IPR028082">
    <property type="entry name" value="Peripla_BP_I"/>
</dbReference>
<comment type="subcellular location">
    <subcellularLocation>
        <location evidence="1">Cell envelope</location>
    </subcellularLocation>
</comment>
<dbReference type="PANTHER" id="PTHR46847">
    <property type="entry name" value="D-ALLOSE-BINDING PERIPLASMIC PROTEIN-RELATED"/>
    <property type="match status" value="1"/>
</dbReference>